<proteinExistence type="predicted"/>
<dbReference type="RefSeq" id="WP_386739678.1">
    <property type="nucleotide sequence ID" value="NZ_JBHSMG010000001.1"/>
</dbReference>
<comment type="caution">
    <text evidence="3">The sequence shown here is derived from an EMBL/GenBank/DDBJ whole genome shotgun (WGS) entry which is preliminary data.</text>
</comment>
<feature type="region of interest" description="Disordered" evidence="1">
    <location>
        <begin position="78"/>
        <end position="103"/>
    </location>
</feature>
<name>A0ABW0NP05_9MICO</name>
<accession>A0ABW0NP05</accession>
<reference evidence="4" key="1">
    <citation type="journal article" date="2019" name="Int. J. Syst. Evol. Microbiol.">
        <title>The Global Catalogue of Microorganisms (GCM) 10K type strain sequencing project: providing services to taxonomists for standard genome sequencing and annotation.</title>
        <authorList>
            <consortium name="The Broad Institute Genomics Platform"/>
            <consortium name="The Broad Institute Genome Sequencing Center for Infectious Disease"/>
            <person name="Wu L."/>
            <person name="Ma J."/>
        </authorList>
    </citation>
    <scope>NUCLEOTIDE SEQUENCE [LARGE SCALE GENOMIC DNA]</scope>
    <source>
        <strain evidence="4">CGMCC 4.6997</strain>
    </source>
</reference>
<gene>
    <name evidence="3" type="ORF">ACFPJ4_07180</name>
</gene>
<protein>
    <submittedName>
        <fullName evidence="3">Uncharacterized protein</fullName>
    </submittedName>
</protein>
<keyword evidence="4" id="KW-1185">Reference proteome</keyword>
<dbReference type="EMBL" id="JBHSMG010000001">
    <property type="protein sequence ID" value="MFC5502020.1"/>
    <property type="molecule type" value="Genomic_DNA"/>
</dbReference>
<keyword evidence="2" id="KW-1133">Transmembrane helix</keyword>
<evidence type="ECO:0000313" key="3">
    <source>
        <dbReference type="EMBL" id="MFC5502020.1"/>
    </source>
</evidence>
<evidence type="ECO:0000256" key="1">
    <source>
        <dbReference type="SAM" id="MobiDB-lite"/>
    </source>
</evidence>
<keyword evidence="2" id="KW-0812">Transmembrane</keyword>
<evidence type="ECO:0000313" key="4">
    <source>
        <dbReference type="Proteomes" id="UP001596039"/>
    </source>
</evidence>
<organism evidence="3 4">
    <name type="scientific">Lysinimonas soli</name>
    <dbReference type="NCBI Taxonomy" id="1074233"/>
    <lineage>
        <taxon>Bacteria</taxon>
        <taxon>Bacillati</taxon>
        <taxon>Actinomycetota</taxon>
        <taxon>Actinomycetes</taxon>
        <taxon>Micrococcales</taxon>
        <taxon>Microbacteriaceae</taxon>
        <taxon>Lysinimonas</taxon>
    </lineage>
</organism>
<sequence>MMASSIASRLSRVVAAVELLLALTTTLTSTPTSSTVSAAFVVAVLAIVAVLIARALPPRWGGIPLGVGARAALDRMVPRTAQTDPAARGHRRPRAPGRLLPAV</sequence>
<evidence type="ECO:0000256" key="2">
    <source>
        <dbReference type="SAM" id="Phobius"/>
    </source>
</evidence>
<keyword evidence="2" id="KW-0472">Membrane</keyword>
<feature type="transmembrane region" description="Helical" evidence="2">
    <location>
        <begin position="38"/>
        <end position="56"/>
    </location>
</feature>
<dbReference type="Proteomes" id="UP001596039">
    <property type="component" value="Unassembled WGS sequence"/>
</dbReference>